<dbReference type="Pfam" id="PF08782">
    <property type="entry name" value="c-SKI_SMAD_bind"/>
    <property type="match status" value="1"/>
</dbReference>
<dbReference type="GO" id="GO:0005667">
    <property type="term" value="C:transcription regulator complex"/>
    <property type="evidence" value="ECO:0007669"/>
    <property type="project" value="TreeGrafter"/>
</dbReference>
<dbReference type="AlphaFoldDB" id="A0A813Y4L7"/>
<feature type="region of interest" description="Disordered" evidence="3">
    <location>
        <begin position="464"/>
        <end position="486"/>
    </location>
</feature>
<evidence type="ECO:0000313" key="5">
    <source>
        <dbReference type="EMBL" id="CAF0875397.1"/>
    </source>
</evidence>
<evidence type="ECO:0000256" key="3">
    <source>
        <dbReference type="SAM" id="MobiDB-lite"/>
    </source>
</evidence>
<keyword evidence="2" id="KW-0175">Coiled coil</keyword>
<comment type="similarity">
    <text evidence="1">Belongs to the SKI family.</text>
</comment>
<dbReference type="InterPro" id="IPR009061">
    <property type="entry name" value="DNA-bd_dom_put_sf"/>
</dbReference>
<feature type="domain" description="c-SKI SMAD4-binding" evidence="4">
    <location>
        <begin position="267"/>
        <end position="354"/>
    </location>
</feature>
<sequence length="759" mass="85875">MLDDTLVASSLNSDENRLKRDTSSMDDSNSKRLKVDPAEEKVDKYETMQPRLKKFLKIYQLSSRNSLSGPNQSDIEMSLSNKSLETNSLNIIANVAAAAAAVEAENEDHEQEEESKKKEELVEKSKKKFLKSNLKYLKCMQADQDTSQLMETLLHGERISCFIVGGEKRLCLHDILNTILKNFSVQQINTACQKLSIACLEATPRQLDILKRNHLLPPGAPNCGLLTQTNSERLCAFLMDSSLSEPVPLETPPSSTSSSPAALTPSALKVFHECFGKTYGHVHLNMYSRYDSACVECDSCRKLYSPKNFVCHSHKTETNTRHWGFDSSNWRIYLKLSNSNEEKSVLTDVKISNKDNIAANNNLNKEANDLNTKEKYYLIQEEEFEMFKQKFLNQENKANKLLPLSLSDLNNQIKKNTDQKLLNGLLSKPLNEVPLVQQNSNQPNIVIQNNSINMEHLIKTVTPNKSSNKVSQQPQPQTPKQQQTSSYTNNMLNSKYKQTYPSLMTQSNLTSPYLLQVPNNNSIESNMLDVVLNEIDLAVSNKESADRLKQLVTQMQSYFMEKLYDHYYMKNKYLSEFEEYKIGLQSENEQLKCQLKLIQFQNELSKNDSYLLKKTSPNSTLNINNMLNKNNNNMNQQSSTSTSTSTSPSSVLSSHSSLNSKSQTQQQNATALLQNFLLLQNQQNNSNLAQSLPFLLNHYTNGLNVNTNQQQRSILEPLTSTPIKFNSNKYMNTNGTSSSIKNEQNSKNAVLNTQTSTTA</sequence>
<name>A0A813Y4L7_9BILA</name>
<dbReference type="InterPro" id="IPR010919">
    <property type="entry name" value="SAND-like_dom_sf"/>
</dbReference>
<evidence type="ECO:0000256" key="1">
    <source>
        <dbReference type="ARBA" id="ARBA00009513"/>
    </source>
</evidence>
<dbReference type="GO" id="GO:0000978">
    <property type="term" value="F:RNA polymerase II cis-regulatory region sequence-specific DNA binding"/>
    <property type="evidence" value="ECO:0007669"/>
    <property type="project" value="TreeGrafter"/>
</dbReference>
<reference evidence="5" key="1">
    <citation type="submission" date="2021-02" db="EMBL/GenBank/DDBJ databases">
        <authorList>
            <person name="Nowell W R."/>
        </authorList>
    </citation>
    <scope>NUCLEOTIDE SEQUENCE</scope>
    <source>
        <strain evidence="5">Ploen Becks lab</strain>
    </source>
</reference>
<feature type="region of interest" description="Disordered" evidence="3">
    <location>
        <begin position="621"/>
        <end position="666"/>
    </location>
</feature>
<dbReference type="Proteomes" id="UP000663879">
    <property type="component" value="Unassembled WGS sequence"/>
</dbReference>
<dbReference type="Gene3D" id="3.10.260.20">
    <property type="entry name" value="Ski"/>
    <property type="match status" value="1"/>
</dbReference>
<evidence type="ECO:0000259" key="4">
    <source>
        <dbReference type="SMART" id="SM01046"/>
    </source>
</evidence>
<proteinExistence type="inferred from homology"/>
<dbReference type="GO" id="GO:0030514">
    <property type="term" value="P:negative regulation of BMP signaling pathway"/>
    <property type="evidence" value="ECO:0007669"/>
    <property type="project" value="TreeGrafter"/>
</dbReference>
<evidence type="ECO:0000313" key="6">
    <source>
        <dbReference type="Proteomes" id="UP000663879"/>
    </source>
</evidence>
<keyword evidence="6" id="KW-1185">Reference proteome</keyword>
<dbReference type="PANTHER" id="PTHR10005">
    <property type="entry name" value="SKI ONCOGENE-RELATED"/>
    <property type="match status" value="1"/>
</dbReference>
<evidence type="ECO:0000256" key="2">
    <source>
        <dbReference type="SAM" id="Coils"/>
    </source>
</evidence>
<feature type="coiled-coil region" evidence="2">
    <location>
        <begin position="92"/>
        <end position="124"/>
    </location>
</feature>
<dbReference type="OrthoDB" id="3938623at2759"/>
<dbReference type="InterPro" id="IPR014890">
    <property type="entry name" value="c-SKI_SMAD4-bd_dom"/>
</dbReference>
<dbReference type="SMART" id="SM01046">
    <property type="entry name" value="c-SKI_SMAD_bind"/>
    <property type="match status" value="1"/>
</dbReference>
<dbReference type="GO" id="GO:0005737">
    <property type="term" value="C:cytoplasm"/>
    <property type="evidence" value="ECO:0007669"/>
    <property type="project" value="TreeGrafter"/>
</dbReference>
<dbReference type="Gene3D" id="3.10.390.10">
    <property type="entry name" value="SAND domain-like"/>
    <property type="match status" value="1"/>
</dbReference>
<accession>A0A813Y4L7</accession>
<dbReference type="GO" id="GO:0000981">
    <property type="term" value="F:DNA-binding transcription factor activity, RNA polymerase II-specific"/>
    <property type="evidence" value="ECO:0007669"/>
    <property type="project" value="TreeGrafter"/>
</dbReference>
<dbReference type="SUPFAM" id="SSF46955">
    <property type="entry name" value="Putative DNA-binding domain"/>
    <property type="match status" value="1"/>
</dbReference>
<dbReference type="PANTHER" id="PTHR10005:SF25">
    <property type="entry name" value="SNO ONCOGENE, ISOFORM B"/>
    <property type="match status" value="1"/>
</dbReference>
<dbReference type="Pfam" id="PF02437">
    <property type="entry name" value="Ski_Sno_DHD"/>
    <property type="match status" value="1"/>
</dbReference>
<dbReference type="InterPro" id="IPR003380">
    <property type="entry name" value="SKI/SNO/DAC"/>
</dbReference>
<dbReference type="SUPFAM" id="SSF63763">
    <property type="entry name" value="SAND domain-like"/>
    <property type="match status" value="1"/>
</dbReference>
<feature type="compositionally biased region" description="Basic and acidic residues" evidence="3">
    <location>
        <begin position="14"/>
        <end position="38"/>
    </location>
</feature>
<dbReference type="GO" id="GO:0005634">
    <property type="term" value="C:nucleus"/>
    <property type="evidence" value="ECO:0007669"/>
    <property type="project" value="TreeGrafter"/>
</dbReference>
<gene>
    <name evidence="5" type="ORF">OXX778_LOCUS10145</name>
</gene>
<protein>
    <recommendedName>
        <fullName evidence="4">c-SKI SMAD4-binding domain-containing protein</fullName>
    </recommendedName>
</protein>
<dbReference type="InterPro" id="IPR023216">
    <property type="entry name" value="Tscrpt_reg_SKI_SnoN"/>
</dbReference>
<dbReference type="EMBL" id="CAJNOC010001569">
    <property type="protein sequence ID" value="CAF0875397.1"/>
    <property type="molecule type" value="Genomic_DNA"/>
</dbReference>
<feature type="region of interest" description="Disordered" evidence="3">
    <location>
        <begin position="1"/>
        <end position="38"/>
    </location>
</feature>
<dbReference type="CDD" id="cd21079">
    <property type="entry name" value="DHD_Ski_Sno"/>
    <property type="match status" value="1"/>
</dbReference>
<organism evidence="5 6">
    <name type="scientific">Brachionus calyciflorus</name>
    <dbReference type="NCBI Taxonomy" id="104777"/>
    <lineage>
        <taxon>Eukaryota</taxon>
        <taxon>Metazoa</taxon>
        <taxon>Spiralia</taxon>
        <taxon>Gnathifera</taxon>
        <taxon>Rotifera</taxon>
        <taxon>Eurotatoria</taxon>
        <taxon>Monogononta</taxon>
        <taxon>Pseudotrocha</taxon>
        <taxon>Ploima</taxon>
        <taxon>Brachionidae</taxon>
        <taxon>Brachionus</taxon>
    </lineage>
</organism>
<dbReference type="GO" id="GO:0046332">
    <property type="term" value="F:SMAD binding"/>
    <property type="evidence" value="ECO:0007669"/>
    <property type="project" value="InterPro"/>
</dbReference>
<comment type="caution">
    <text evidence="5">The sequence shown here is derived from an EMBL/GenBank/DDBJ whole genome shotgun (WGS) entry which is preliminary data.</text>
</comment>
<dbReference type="InterPro" id="IPR037000">
    <property type="entry name" value="Ski_DNA-bd_sf"/>
</dbReference>
<feature type="region of interest" description="Disordered" evidence="3">
    <location>
        <begin position="732"/>
        <end position="759"/>
    </location>
</feature>
<feature type="compositionally biased region" description="Low complexity" evidence="3">
    <location>
        <begin position="471"/>
        <end position="486"/>
    </location>
</feature>